<feature type="region of interest" description="Disordered" evidence="16">
    <location>
        <begin position="1013"/>
        <end position="1034"/>
    </location>
</feature>
<evidence type="ECO:0000313" key="19">
    <source>
        <dbReference type="Proteomes" id="UP000777482"/>
    </source>
</evidence>
<keyword evidence="10 14" id="KW-0472">Membrane</keyword>
<evidence type="ECO:0000256" key="12">
    <source>
        <dbReference type="ARBA" id="ARBA00023239"/>
    </source>
</evidence>
<keyword evidence="11 14" id="KW-0275">Fatty acid biosynthesis</keyword>
<feature type="compositionally biased region" description="Polar residues" evidence="16">
    <location>
        <begin position="271"/>
        <end position="290"/>
    </location>
</feature>
<evidence type="ECO:0000256" key="9">
    <source>
        <dbReference type="ARBA" id="ARBA00023098"/>
    </source>
</evidence>
<feature type="transmembrane region" description="Helical" evidence="14">
    <location>
        <begin position="205"/>
        <end position="228"/>
    </location>
</feature>
<feature type="compositionally biased region" description="Gly residues" evidence="16">
    <location>
        <begin position="1307"/>
        <end position="1321"/>
    </location>
</feature>
<dbReference type="PANTHER" id="PTHR11035">
    <property type="entry name" value="VERY-LONG-CHAIN (3R)-3-HYDROXYACYL-COA DEHYDRATASE"/>
    <property type="match status" value="1"/>
</dbReference>
<comment type="function">
    <text evidence="14">Catalyzes the third of the four reactions of the long-chain fatty acids elongation cycle. This endoplasmic reticulum-bound enzymatic process, allows the addition of two carbons to the chain of long- and very long-chain fatty acids/VLCFAs per cycle. This enzyme catalyzes the dehydration of the 3-hydroxyacyl-CoA intermediate into trans-2,3-enoyl-CoA, within each cycle of fatty acid elongation. Thereby, it participates to the production of VLCFAs of different chain lengths that are involved in multiple biological processes as precursors of membrane lipids and lipid mediators.</text>
</comment>
<comment type="similarity">
    <text evidence="3 14">Belongs to the very long-chain fatty acids dehydratase HACD family.</text>
</comment>
<evidence type="ECO:0000256" key="8">
    <source>
        <dbReference type="ARBA" id="ARBA00022989"/>
    </source>
</evidence>
<dbReference type="GO" id="GO:0042761">
    <property type="term" value="P:very long-chain fatty acid biosynthetic process"/>
    <property type="evidence" value="ECO:0007669"/>
    <property type="project" value="TreeGrafter"/>
</dbReference>
<feature type="compositionally biased region" description="Low complexity" evidence="16">
    <location>
        <begin position="1661"/>
        <end position="1685"/>
    </location>
</feature>
<evidence type="ECO:0000256" key="16">
    <source>
        <dbReference type="SAM" id="MobiDB-lite"/>
    </source>
</evidence>
<feature type="region of interest" description="Disordered" evidence="16">
    <location>
        <begin position="1654"/>
        <end position="1692"/>
    </location>
</feature>
<sequence>MPSPSTPVRGAAAARRGPSGPLKLYLTLYNAAAAAAWGYVLLRVATHMGGADGLTGLKEWAGLQGTSETLLKRSRTAVDEVGQVVKWVQTSAILEVVHAATGLVRSPVGTTAAQVASRLALVWGVCEIFPEVPHSPFYVSMVTAWCLAEIIRYSHYVTGLQGFKIKPLEWIRYTAFYILYPLGAGSEAILMYLAGRVAKEDYGFFAQLAINSLVSAWPVALFLLMTYMHGQRRKYLGKGRKSSSSSSSSSSSRVAPTASTPEKRAPHDITSRVSETNVLENTATQTPARSTRSRTRKWHPLMAPRSVPASAAVTATASSSPSTAGRGDPRCPACCHACRQQAAASTSARPSPTAALGAGGGGSVQLAPAPFLLDQHKQQAGLHPDDQAGGGVPPPPLAQVDGLVAATGAMAIDPRINLNAHQQDSTTPQAPAPAAAVAPTPTRKSRHHRHGHGHHHHHHHHHRHHGGSKPKRPPPAPPADGSQAAPVPPKPVLPPDGSVKTCEAVDRYDELCDEVVVGGWKGKVPRRWCQIHEDEEKHVRSSFWNAVSSLPRLSRTHPLPAPAEITTSTSFTELEAWETVARQHIELAKRAYDAWVFHREHFFAAGGDLVDRLEGRGEGPDGTDLARGAWEEVRLRGEKAEAVLKLIIRRSHFLVCDAEDALWLLHPQRCQHANGACGSSTNPPPGGGYGSNSSHSSCACSHEHSYCDHDSDCDCSDVDDGGSSCCSACDDAASTTHSSDSQAQRNRHHAHHHHHHGGSGGHNPSHPHHQHAPPEKAPHNPLRPPGSPTLAPEGEEPDPLLALETLRRTELLELLSLTGSHASFIREGRKSVERVRIVECLFRRLISRDEELLVKAYRGGHDHVLRFFEDPALVTLPSLARLHRALQRTSPVELKEAIMDAFRAIAWEESGATETEEGEEGVGMQVLGGWVYKNQLERSMTPREWSHLYDLCACPGCATRCCMRFDDLALIRRLTVVPHGPHPPPFELWASEYETDAQKVLKALDVVWCAGKERDDDPRPKRMRQPGAQPGAEPVWTQREERNWAYLKISATHPHALAILSFLSKYFTMVLRSWREHAVWETLRFFPPPAANLWTHRIRSAPTKAALVNAHGSARSNGVGSGASTPTASKATAWRALPNPFNLSQRPLQILAGFEALDSPEKEQDMPRFYGTYELLILDAPSDSPYVNVETYLARPLWAFENFLAATIALACGIKVPGATVFEDEGGAPSSSSSPDQIDMPALLQAALEHGAVESFLRGDLVWDFGDVKGVTTPFPASSGKKFAGVDLKKVGKDGIVAPPLPTTGPGVNGGSATGGSGGGGGKKKGGAAAAAAANKAGALTSNGVKANGAAAAASTGGGGAAPAATTGGGNGTERQRKERVLDTLRDDKLARKLARSLVVRRTWTMAALPPLASDRAQLVSSAVSFLVDPQTASSPLAQRIAFLESKGLDQNEIQIALQQASNARGGGAAAPVPGPSARYGGGPPTAASPYGGPQSPYGPGFEYQRDWRDWFVMAVVGGGVGWLAVKLAQKFLVPHLQPPTETDLEASQRALEAKYDEAASLLKTLQESTDAVATSLDEQRADIDKELQEVRDAVAEMREGEKKRDEWAKNIGRQVDEMAKSLPGLLDKQASAQSSSLSDLQTELRSLKSLLIARRPTPTPTSTHISSSSLSPAPPSSSLSSSAHAGGGLSTSVSSPNLPFAIKPPGLPAWQLKSSSSSAAASPSGSATPTTPAPTTATDPSASGVLVEKPDAAVSEGETASQAGADAAATPSAASSSARPSLSYSSLSSPPAGEELLLSDNGDLQRTQAAYLSESSAVAAGKDVWQSSPAGKAYIPVLADSTTLASPPAEIHARIAAMCALQDQRYKAAVFAADAPTFPTEDPRPAARLTTVAALSVVSKYWNRVVEPYRFWRLKASHLASRKFRLGFDRKFGRYITELDLSDLCTRRGMDATIVLAAVPMLPNVHTIVVPSLDDVVEMVADVESDSDDESNAGEDGPEVAFVTNSLLELLASVPSLVASLSDLSENEDFFRRLATKSPQTKQLVLYDYELAFPDRLVGFALDALRSCPQLSDLKLVIMEEVDDCEALRQFVLPPGCRLRHLSLTTYSGYTTGMCKLVGKLAPVLQSLDLDFQAFRPSERTGLAKGVQFPHLETLLVTTGHPASLGKLTASLSPVQFPVLRHLELRARSPGNRLPPAIATNVTGAFAARDVPFTVVVDRVSTDVRRYRVDDSPLPATTRPDRDIRPLVPENILRDPFSQDASGDLWPQHDHLAFYSRDVLEPLLNRMRDMLHEAVQTNDYVQLSRVAHALQRCELLRIERDT</sequence>
<comment type="subcellular location">
    <subcellularLocation>
        <location evidence="14">Endoplasmic reticulum membrane</location>
        <topology evidence="14">Multi-pass membrane protein</topology>
    </subcellularLocation>
    <subcellularLocation>
        <location evidence="1">Membrane</location>
        <topology evidence="1">Multi-pass membrane protein</topology>
    </subcellularLocation>
</comment>
<feature type="region of interest" description="Disordered" evidence="16">
    <location>
        <begin position="422"/>
        <end position="498"/>
    </location>
</feature>
<feature type="compositionally biased region" description="Low complexity" evidence="16">
    <location>
        <begin position="426"/>
        <end position="442"/>
    </location>
</feature>
<keyword evidence="6 14" id="KW-0812">Transmembrane</keyword>
<feature type="compositionally biased region" description="Gly residues" evidence="16">
    <location>
        <begin position="1356"/>
        <end position="1372"/>
    </location>
</feature>
<evidence type="ECO:0000256" key="13">
    <source>
        <dbReference type="ARBA" id="ARBA00036671"/>
    </source>
</evidence>
<feature type="region of interest" description="Disordered" evidence="16">
    <location>
        <begin position="1295"/>
        <end position="1327"/>
    </location>
</feature>
<comment type="caution">
    <text evidence="14">Lacks conserved residue(s) required for the propagation of feature annotation.</text>
</comment>
<comment type="catalytic activity">
    <reaction evidence="13 14">
        <text>a very-long-chain (3R)-3-hydroxyacyl-CoA = a very-long-chain (2E)-enoyl-CoA + H2O</text>
        <dbReference type="Rhea" id="RHEA:45812"/>
        <dbReference type="ChEBI" id="CHEBI:15377"/>
        <dbReference type="ChEBI" id="CHEBI:83728"/>
        <dbReference type="ChEBI" id="CHEBI:85440"/>
        <dbReference type="EC" id="4.2.1.134"/>
    </reaction>
</comment>
<feature type="compositionally biased region" description="Low complexity" evidence="16">
    <location>
        <begin position="1761"/>
        <end position="1793"/>
    </location>
</feature>
<feature type="compositionally biased region" description="Basic residues" evidence="16">
    <location>
        <begin position="443"/>
        <end position="472"/>
    </location>
</feature>
<feature type="transmembrane region" description="Helical" evidence="14">
    <location>
        <begin position="174"/>
        <end position="193"/>
    </location>
</feature>
<dbReference type="GO" id="GO:0030497">
    <property type="term" value="P:fatty acid elongation"/>
    <property type="evidence" value="ECO:0007669"/>
    <property type="project" value="TreeGrafter"/>
</dbReference>
<accession>A0A9P6W9D0</accession>
<comment type="caution">
    <text evidence="18">The sequence shown here is derived from an EMBL/GenBank/DDBJ whole genome shotgun (WGS) entry which is preliminary data.</text>
</comment>
<evidence type="ECO:0000256" key="3">
    <source>
        <dbReference type="ARBA" id="ARBA00007811"/>
    </source>
</evidence>
<feature type="compositionally biased region" description="Low complexity" evidence="16">
    <location>
        <begin position="1715"/>
        <end position="1744"/>
    </location>
</feature>
<dbReference type="Pfam" id="PF04695">
    <property type="entry name" value="Pex14_N"/>
    <property type="match status" value="1"/>
</dbReference>
<keyword evidence="12 14" id="KW-0456">Lyase</keyword>
<dbReference type="PANTHER" id="PTHR11035:SF3">
    <property type="entry name" value="VERY-LONG-CHAIN (3R)-3-HYDROXYACYL-COA DEHYDRATASE"/>
    <property type="match status" value="1"/>
</dbReference>
<dbReference type="EC" id="4.2.1.134" evidence="4 14"/>
<feature type="compositionally biased region" description="Basic and acidic residues" evidence="16">
    <location>
        <begin position="261"/>
        <end position="270"/>
    </location>
</feature>
<keyword evidence="14" id="KW-0256">Endoplasmic reticulum</keyword>
<dbReference type="OrthoDB" id="2536221at2759"/>
<keyword evidence="8 14" id="KW-1133">Transmembrane helix</keyword>
<feature type="region of interest" description="Disordered" evidence="16">
    <location>
        <begin position="1712"/>
        <end position="1798"/>
    </location>
</feature>
<feature type="region of interest" description="Disordered" evidence="16">
    <location>
        <begin position="380"/>
        <end position="399"/>
    </location>
</feature>
<comment type="pathway">
    <text evidence="2 14">Lipid metabolism; fatty acid biosynthesis.</text>
</comment>
<dbReference type="InterPro" id="IPR007482">
    <property type="entry name" value="Tyr_Pase-like_PTPLA"/>
</dbReference>
<evidence type="ECO:0000256" key="11">
    <source>
        <dbReference type="ARBA" id="ARBA00023160"/>
    </source>
</evidence>
<evidence type="ECO:0000256" key="15">
    <source>
        <dbReference type="SAM" id="Coils"/>
    </source>
</evidence>
<protein>
    <recommendedName>
        <fullName evidence="4 14">Very-long-chain (3R)-3-hydroxyacyl-CoA dehydratase</fullName>
        <ecNumber evidence="4 14">4.2.1.134</ecNumber>
    </recommendedName>
</protein>
<name>A0A9P6W9D0_RHOMI</name>
<evidence type="ECO:0000256" key="2">
    <source>
        <dbReference type="ARBA" id="ARBA00005194"/>
    </source>
</evidence>
<evidence type="ECO:0000259" key="17">
    <source>
        <dbReference type="Pfam" id="PF04695"/>
    </source>
</evidence>
<organism evidence="18 19">
    <name type="scientific">Rhodotorula mucilaginosa</name>
    <name type="common">Yeast</name>
    <name type="synonym">Rhodotorula rubra</name>
    <dbReference type="NCBI Taxonomy" id="5537"/>
    <lineage>
        <taxon>Eukaryota</taxon>
        <taxon>Fungi</taxon>
        <taxon>Dikarya</taxon>
        <taxon>Basidiomycota</taxon>
        <taxon>Pucciniomycotina</taxon>
        <taxon>Microbotryomycetes</taxon>
        <taxon>Sporidiobolales</taxon>
        <taxon>Sporidiobolaceae</taxon>
        <taxon>Rhodotorula</taxon>
    </lineage>
</organism>
<keyword evidence="19" id="KW-1185">Reference proteome</keyword>
<evidence type="ECO:0000256" key="5">
    <source>
        <dbReference type="ARBA" id="ARBA00022516"/>
    </source>
</evidence>
<keyword evidence="5 14" id="KW-0444">Lipid biosynthesis</keyword>
<dbReference type="GO" id="GO:0102158">
    <property type="term" value="F:very-long-chain (3R)-3-hydroxyacyl-CoA dehydratase activity"/>
    <property type="evidence" value="ECO:0007669"/>
    <property type="project" value="UniProtKB-EC"/>
</dbReference>
<evidence type="ECO:0000256" key="14">
    <source>
        <dbReference type="RuleBase" id="RU363109"/>
    </source>
</evidence>
<evidence type="ECO:0000256" key="1">
    <source>
        <dbReference type="ARBA" id="ARBA00004141"/>
    </source>
</evidence>
<keyword evidence="7 14" id="KW-0276">Fatty acid metabolism</keyword>
<feature type="compositionally biased region" description="Low complexity" evidence="16">
    <location>
        <begin position="306"/>
        <end position="324"/>
    </location>
</feature>
<dbReference type="EMBL" id="PUHQ01000005">
    <property type="protein sequence ID" value="KAG0666331.1"/>
    <property type="molecule type" value="Genomic_DNA"/>
</dbReference>
<dbReference type="InterPro" id="IPR006785">
    <property type="entry name" value="Pex14_N"/>
</dbReference>
<dbReference type="GO" id="GO:0005789">
    <property type="term" value="C:endoplasmic reticulum membrane"/>
    <property type="evidence" value="ECO:0007669"/>
    <property type="project" value="UniProtKB-SubCell"/>
</dbReference>
<dbReference type="GO" id="GO:0030148">
    <property type="term" value="P:sphingolipid biosynthetic process"/>
    <property type="evidence" value="ECO:0007669"/>
    <property type="project" value="TreeGrafter"/>
</dbReference>
<reference evidence="18 19" key="1">
    <citation type="submission" date="2020-11" db="EMBL/GenBank/DDBJ databases">
        <title>Kefir isolates.</title>
        <authorList>
            <person name="Marcisauskas S."/>
            <person name="Kim Y."/>
            <person name="Blasche S."/>
        </authorList>
    </citation>
    <scope>NUCLEOTIDE SEQUENCE [LARGE SCALE GENOMIC DNA]</scope>
    <source>
        <strain evidence="18 19">KR</strain>
    </source>
</reference>
<feature type="compositionally biased region" description="Basic residues" evidence="16">
    <location>
        <begin position="745"/>
        <end position="757"/>
    </location>
</feature>
<feature type="region of interest" description="Disordered" evidence="16">
    <location>
        <begin position="736"/>
        <end position="796"/>
    </location>
</feature>
<feature type="compositionally biased region" description="Low complexity" evidence="16">
    <location>
        <begin position="242"/>
        <end position="252"/>
    </location>
</feature>
<feature type="region of interest" description="Disordered" evidence="16">
    <location>
        <begin position="237"/>
        <end position="330"/>
    </location>
</feature>
<evidence type="ECO:0000313" key="18">
    <source>
        <dbReference type="EMBL" id="KAG0666331.1"/>
    </source>
</evidence>
<keyword evidence="15" id="KW-0175">Coiled coil</keyword>
<feature type="region of interest" description="Disordered" evidence="16">
    <location>
        <begin position="1350"/>
        <end position="1379"/>
    </location>
</feature>
<dbReference type="Gene3D" id="1.10.10.10">
    <property type="entry name" value="Winged helix-like DNA-binding domain superfamily/Winged helix DNA-binding domain"/>
    <property type="match status" value="1"/>
</dbReference>
<evidence type="ECO:0000256" key="10">
    <source>
        <dbReference type="ARBA" id="ARBA00023136"/>
    </source>
</evidence>
<evidence type="ECO:0000256" key="7">
    <source>
        <dbReference type="ARBA" id="ARBA00022832"/>
    </source>
</evidence>
<evidence type="ECO:0000256" key="6">
    <source>
        <dbReference type="ARBA" id="ARBA00022692"/>
    </source>
</evidence>
<feature type="domain" description="Peroxisome membrane anchor protein Pex14p N-terminal" evidence="17">
    <location>
        <begin position="1415"/>
        <end position="1459"/>
    </location>
</feature>
<dbReference type="Proteomes" id="UP000777482">
    <property type="component" value="Unassembled WGS sequence"/>
</dbReference>
<feature type="coiled-coil region" evidence="15">
    <location>
        <begin position="1549"/>
        <end position="1604"/>
    </location>
</feature>
<dbReference type="Pfam" id="PF04387">
    <property type="entry name" value="PTPLA"/>
    <property type="match status" value="1"/>
</dbReference>
<keyword evidence="9 14" id="KW-0443">Lipid metabolism</keyword>
<proteinExistence type="inferred from homology"/>
<dbReference type="InterPro" id="IPR036388">
    <property type="entry name" value="WH-like_DNA-bd_sf"/>
</dbReference>
<gene>
    <name evidence="18" type="primary">PEX14</name>
    <name evidence="18" type="ORF">C6P46_004898</name>
</gene>
<evidence type="ECO:0000256" key="4">
    <source>
        <dbReference type="ARBA" id="ARBA00013122"/>
    </source>
</evidence>